<dbReference type="KEGG" id="cmd:B841_01350"/>
<dbReference type="Proteomes" id="UP000015388">
    <property type="component" value="Chromosome"/>
</dbReference>
<protein>
    <submittedName>
        <fullName evidence="1">Uncharacterized protein</fullName>
    </submittedName>
</protein>
<gene>
    <name evidence="1" type="ORF">B841_01350</name>
</gene>
<proteinExistence type="predicted"/>
<dbReference type="EMBL" id="CP003924">
    <property type="protein sequence ID" value="AGS33753.1"/>
    <property type="molecule type" value="Genomic_DNA"/>
</dbReference>
<evidence type="ECO:0000313" key="2">
    <source>
        <dbReference type="Proteomes" id="UP000015388"/>
    </source>
</evidence>
<dbReference type="RefSeq" id="WP_020933688.1">
    <property type="nucleotide sequence ID" value="NC_021915.1"/>
</dbReference>
<name>S5TGE9_9CORY</name>
<dbReference type="eggNOG" id="ENOG5031R1S">
    <property type="taxonomic scope" value="Bacteria"/>
</dbReference>
<dbReference type="AlphaFoldDB" id="S5TGE9"/>
<dbReference type="PATRIC" id="fig|1224163.3.peg.273"/>
<dbReference type="OrthoDB" id="4417277at2"/>
<organism evidence="1 2">
    <name type="scientific">Corynebacterium maris DSM 45190</name>
    <dbReference type="NCBI Taxonomy" id="1224163"/>
    <lineage>
        <taxon>Bacteria</taxon>
        <taxon>Bacillati</taxon>
        <taxon>Actinomycetota</taxon>
        <taxon>Actinomycetes</taxon>
        <taxon>Mycobacteriales</taxon>
        <taxon>Corynebacteriaceae</taxon>
        <taxon>Corynebacterium</taxon>
    </lineage>
</organism>
<sequence length="79" mass="9002">MAHVDMWDIFREVPAEKLAGLFHRYLENNPEAELVEGKSTEELAELLVMASTGAEDDFVVTKIFDYALKFLRKEEPVSA</sequence>
<evidence type="ECO:0000313" key="1">
    <source>
        <dbReference type="EMBL" id="AGS33753.1"/>
    </source>
</evidence>
<accession>S5TGE9</accession>
<dbReference type="HOGENOM" id="CLU_2600107_0_0_11"/>
<reference evidence="1 2" key="1">
    <citation type="submission" date="2012-11" db="EMBL/GenBank/DDBJ databases">
        <title>The complete genome sequence of Corynebacterium maris Coryn-1 (=DSM 45190).</title>
        <authorList>
            <person name="Schaffert L."/>
            <person name="Albersmeier A."/>
            <person name="Kalinowski J."/>
            <person name="Ruckert C."/>
        </authorList>
    </citation>
    <scope>NUCLEOTIDE SEQUENCE [LARGE SCALE GENOMIC DNA]</scope>
    <source>
        <strain evidence="2">Coryn-1</strain>
    </source>
</reference>
<keyword evidence="2" id="KW-1185">Reference proteome</keyword>